<feature type="transmembrane region" description="Helical" evidence="1">
    <location>
        <begin position="339"/>
        <end position="361"/>
    </location>
</feature>
<dbReference type="AlphaFoldDB" id="A0A4Q7YW39"/>
<dbReference type="PANTHER" id="PTHR23028">
    <property type="entry name" value="ACETYLTRANSFERASE"/>
    <property type="match status" value="1"/>
</dbReference>
<organism evidence="3 4">
    <name type="scientific">Edaphobacter modestus</name>
    <dbReference type="NCBI Taxonomy" id="388466"/>
    <lineage>
        <taxon>Bacteria</taxon>
        <taxon>Pseudomonadati</taxon>
        <taxon>Acidobacteriota</taxon>
        <taxon>Terriglobia</taxon>
        <taxon>Terriglobales</taxon>
        <taxon>Acidobacteriaceae</taxon>
        <taxon>Edaphobacter</taxon>
    </lineage>
</organism>
<comment type="caution">
    <text evidence="3">The sequence shown here is derived from an EMBL/GenBank/DDBJ whole genome shotgun (WGS) entry which is preliminary data.</text>
</comment>
<protein>
    <submittedName>
        <fullName evidence="3">Peptidoglycan/LPS O-acetylase OafA/YrhL</fullName>
    </submittedName>
</protein>
<keyword evidence="1" id="KW-0472">Membrane</keyword>
<evidence type="ECO:0000256" key="1">
    <source>
        <dbReference type="SAM" id="Phobius"/>
    </source>
</evidence>
<feature type="transmembrane region" description="Helical" evidence="1">
    <location>
        <begin position="144"/>
        <end position="165"/>
    </location>
</feature>
<reference evidence="3 4" key="1">
    <citation type="submission" date="2019-02" db="EMBL/GenBank/DDBJ databases">
        <title>Genomic Encyclopedia of Archaeal and Bacterial Type Strains, Phase II (KMG-II): from individual species to whole genera.</title>
        <authorList>
            <person name="Goeker M."/>
        </authorList>
    </citation>
    <scope>NUCLEOTIDE SEQUENCE [LARGE SCALE GENOMIC DNA]</scope>
    <source>
        <strain evidence="3 4">DSM 18101</strain>
    </source>
</reference>
<feature type="transmembrane region" description="Helical" evidence="1">
    <location>
        <begin position="71"/>
        <end position="88"/>
    </location>
</feature>
<feature type="transmembrane region" description="Helical" evidence="1">
    <location>
        <begin position="109"/>
        <end position="138"/>
    </location>
</feature>
<evidence type="ECO:0000313" key="4">
    <source>
        <dbReference type="Proteomes" id="UP000292958"/>
    </source>
</evidence>
<dbReference type="Pfam" id="PF01757">
    <property type="entry name" value="Acyl_transf_3"/>
    <property type="match status" value="1"/>
</dbReference>
<dbReference type="Proteomes" id="UP000292958">
    <property type="component" value="Unassembled WGS sequence"/>
</dbReference>
<gene>
    <name evidence="3" type="ORF">BDD14_3119</name>
</gene>
<name>A0A4Q7YW39_9BACT</name>
<evidence type="ECO:0000259" key="2">
    <source>
        <dbReference type="Pfam" id="PF01757"/>
    </source>
</evidence>
<dbReference type="GO" id="GO:0016020">
    <property type="term" value="C:membrane"/>
    <property type="evidence" value="ECO:0007669"/>
    <property type="project" value="TreeGrafter"/>
</dbReference>
<accession>A0A4Q7YW39</accession>
<feature type="domain" description="Acyltransferase 3" evidence="2">
    <location>
        <begin position="25"/>
        <end position="356"/>
    </location>
</feature>
<dbReference type="GO" id="GO:0016747">
    <property type="term" value="F:acyltransferase activity, transferring groups other than amino-acyl groups"/>
    <property type="evidence" value="ECO:0007669"/>
    <property type="project" value="InterPro"/>
</dbReference>
<keyword evidence="1" id="KW-1133">Transmembrane helix</keyword>
<dbReference type="RefSeq" id="WP_130419485.1">
    <property type="nucleotide sequence ID" value="NZ_SHKW01000001.1"/>
</dbReference>
<feature type="transmembrane region" description="Helical" evidence="1">
    <location>
        <begin position="238"/>
        <end position="258"/>
    </location>
</feature>
<sequence>MSDRGGKLSTNTGSHGRLPRLGHLPELDGIRGIAALMVFFHHLCSTSFDIAPWTSPIVRGLYWLGSFGDSGVDVFFVLSGFLITAILIRDRDNSDYYRDFYWKRALRILPLYALCAFGILFFIPGSRSFVLLCVFFAANFANVFHVQSIGGFWSLAVEEQFYLLWPTVVRRRSVATLRHWALAIVCTVIGLRYLFALFGHHNYWHTYLCCDGLAVGALLACMLERCQRQGLGLETRRGTLLSLLGAGVVLAGVCYAIPTDPRHIAFHAATGATAITLLCGGFVGLAVAYTGRSAFGWLRSHLLTFFGLISYAFYMFHIFVRDAYDHFRGPLQPNDLAGYFTRIAVVLAITIVLTLISRYAFELPIMSLRRYVLNRHTKPAVAESL</sequence>
<feature type="transmembrane region" description="Helical" evidence="1">
    <location>
        <begin position="204"/>
        <end position="226"/>
    </location>
</feature>
<feature type="transmembrane region" description="Helical" evidence="1">
    <location>
        <begin position="264"/>
        <end position="289"/>
    </location>
</feature>
<feature type="transmembrane region" description="Helical" evidence="1">
    <location>
        <begin position="301"/>
        <end position="319"/>
    </location>
</feature>
<keyword evidence="1" id="KW-0812">Transmembrane</keyword>
<dbReference type="EMBL" id="SHKW01000001">
    <property type="protein sequence ID" value="RZU41594.1"/>
    <property type="molecule type" value="Genomic_DNA"/>
</dbReference>
<keyword evidence="4" id="KW-1185">Reference proteome</keyword>
<proteinExistence type="predicted"/>
<dbReference type="OrthoDB" id="9796461at2"/>
<dbReference type="GO" id="GO:0000271">
    <property type="term" value="P:polysaccharide biosynthetic process"/>
    <property type="evidence" value="ECO:0007669"/>
    <property type="project" value="TreeGrafter"/>
</dbReference>
<evidence type="ECO:0000313" key="3">
    <source>
        <dbReference type="EMBL" id="RZU41594.1"/>
    </source>
</evidence>
<dbReference type="PANTHER" id="PTHR23028:SF53">
    <property type="entry name" value="ACYL_TRANSF_3 DOMAIN-CONTAINING PROTEIN"/>
    <property type="match status" value="1"/>
</dbReference>
<dbReference type="InterPro" id="IPR002656">
    <property type="entry name" value="Acyl_transf_3_dom"/>
</dbReference>
<dbReference type="InterPro" id="IPR050879">
    <property type="entry name" value="Acyltransferase_3"/>
</dbReference>
<feature type="transmembrane region" description="Helical" evidence="1">
    <location>
        <begin position="177"/>
        <end position="198"/>
    </location>
</feature>